<evidence type="ECO:0000313" key="1">
    <source>
        <dbReference type="EMBL" id="AUN33436.1"/>
    </source>
</evidence>
<name>A0A2K9NLD1_9PROT</name>
<keyword evidence="1" id="KW-0614">Plasmid</keyword>
<dbReference type="AlphaFoldDB" id="A0A2K9NLD1"/>
<accession>A0A2K9NLD1</accession>
<gene>
    <name evidence="1" type="ORF">C0V82_24085</name>
</gene>
<sequence length="410" mass="45522">MILNGLVCALLGVVEAAGPGTAAGRARDLTVSWLRWNYAGDILEDASLPRLLSRAADAGYRTLLVQGYGHILTEHAGPAGGKSVSAFDALAAWAAGKDMILAGTPDRCLLVDLTRWQAAGRPDPAALSPMPFGAALSPHLLDLGADMGGAGPFLAFLADMGAKGERGVFVLNYENYADVEDPSPDFPRPLARLYCVAAGLKPNRILETHDFTANSRILFFDYSQHALDFRRRLDEGWDGRDYPAYLRREFARGGDTHFYLWPGVTPGQMDWVEMERLWQGELSRWGGADRFADHWQRYRTIGRDYLRCNILEPAALLDRIEDRPGSAIWWSNAFCTIYSALHHGLSGKRRLYEEWIETLARRAPSLLLYGADHANMSVNGMNAAEYHAAYHRAGGDPLAARHLYRRSLRF</sequence>
<dbReference type="Proteomes" id="UP000234752">
    <property type="component" value="Plasmid unnamed1"/>
</dbReference>
<evidence type="ECO:0000313" key="2">
    <source>
        <dbReference type="Proteomes" id="UP000234752"/>
    </source>
</evidence>
<keyword evidence="2" id="KW-1185">Reference proteome</keyword>
<protein>
    <submittedName>
        <fullName evidence="1">Uncharacterized protein</fullName>
    </submittedName>
</protein>
<proteinExistence type="predicted"/>
<geneLocation type="plasmid" evidence="1 2">
    <name>unnamed1</name>
</geneLocation>
<reference evidence="1 2" key="1">
    <citation type="submission" date="2017-12" db="EMBL/GenBank/DDBJ databases">
        <title>Genomes of bacteria within cyanobacterial aggregates.</title>
        <authorList>
            <person name="Cai H."/>
        </authorList>
    </citation>
    <scope>NUCLEOTIDE SEQUENCE [LARGE SCALE GENOMIC DNA]</scope>
    <source>
        <strain evidence="1 2">TH16</strain>
        <plasmid evidence="1 2">unnamed1</plasmid>
    </source>
</reference>
<organism evidence="1 2">
    <name type="scientific">Niveispirillum cyanobacteriorum</name>
    <dbReference type="NCBI Taxonomy" id="1612173"/>
    <lineage>
        <taxon>Bacteria</taxon>
        <taxon>Pseudomonadati</taxon>
        <taxon>Pseudomonadota</taxon>
        <taxon>Alphaproteobacteria</taxon>
        <taxon>Rhodospirillales</taxon>
        <taxon>Azospirillaceae</taxon>
        <taxon>Niveispirillum</taxon>
    </lineage>
</organism>
<dbReference type="KEGG" id="ncb:C0V82_24085"/>
<dbReference type="EMBL" id="CP025613">
    <property type="protein sequence ID" value="AUN33436.1"/>
    <property type="molecule type" value="Genomic_DNA"/>
</dbReference>